<evidence type="ECO:0000256" key="5">
    <source>
        <dbReference type="ARBA" id="ARBA00023159"/>
    </source>
</evidence>
<dbReference type="PROSITE" id="PS51294">
    <property type="entry name" value="HTH_MYB"/>
    <property type="match status" value="1"/>
</dbReference>
<dbReference type="SUPFAM" id="SSF52172">
    <property type="entry name" value="CheY-like"/>
    <property type="match status" value="1"/>
</dbReference>
<evidence type="ECO:0000256" key="6">
    <source>
        <dbReference type="ARBA" id="ARBA00023163"/>
    </source>
</evidence>
<proteinExistence type="predicted"/>
<gene>
    <name evidence="14" type="primary">LOC110783264</name>
</gene>
<evidence type="ECO:0000256" key="3">
    <source>
        <dbReference type="ARBA" id="ARBA00023012"/>
    </source>
</evidence>
<dbReference type="PANTHER" id="PTHR43874:SF205">
    <property type="entry name" value="TWO-COMPONENT RESPONSE REGULATOR ORR23"/>
    <property type="match status" value="1"/>
</dbReference>
<dbReference type="Gene3D" id="3.40.50.2300">
    <property type="match status" value="1"/>
</dbReference>
<protein>
    <submittedName>
        <fullName evidence="14">Two-component response regulator ARR10-like</fullName>
    </submittedName>
</protein>
<keyword evidence="7" id="KW-0539">Nucleus</keyword>
<dbReference type="Gene3D" id="1.10.10.60">
    <property type="entry name" value="Homeodomain-like"/>
    <property type="match status" value="1"/>
</dbReference>
<dbReference type="GeneID" id="110783264"/>
<feature type="compositionally biased region" description="Low complexity" evidence="10">
    <location>
        <begin position="275"/>
        <end position="289"/>
    </location>
</feature>
<keyword evidence="13" id="KW-1185">Reference proteome</keyword>
<dbReference type="SMART" id="SM00448">
    <property type="entry name" value="REC"/>
    <property type="match status" value="1"/>
</dbReference>
<dbReference type="InterPro" id="IPR009057">
    <property type="entry name" value="Homeodomain-like_sf"/>
</dbReference>
<evidence type="ECO:0000259" key="12">
    <source>
        <dbReference type="PROSITE" id="PS51294"/>
    </source>
</evidence>
<feature type="region of interest" description="Disordered" evidence="10">
    <location>
        <begin position="271"/>
        <end position="356"/>
    </location>
</feature>
<comment type="subcellular location">
    <subcellularLocation>
        <location evidence="1">Nucleus</location>
    </subcellularLocation>
</comment>
<dbReference type="PANTHER" id="PTHR43874">
    <property type="entry name" value="TWO-COMPONENT RESPONSE REGULATOR"/>
    <property type="match status" value="1"/>
</dbReference>
<sequence>MSNESVETGKNNVEDDSVVRSLFPNGMKVLVVDDDPVCLKYVTKLLDCCKYYQVTSMINPVEALNLLEKNEVKFDLLLTDVCMELINGFNLLEAARKHDITVVLMSGHDDPKNVKNGVMHGARYFLSKPVNLKDIKLIWQHVFRNLIEKCSMKENFGEENEVLMKKGKFKTMRSGGGGDDDDDAAAVAEVEAAAVVAEKQRRRERVRWSHELHTEFVAAIEKLGGKDKAVPKKILEMLGRKYNLTRENVASHLQKYRRSLSKNKVQVQGIHLQQNNSKNNNNTSTTTSLTDHHSFMVPTPVAAPPSGGGGGGQMTIGGPTLTRHHHHLPPPLRQPLNNGSNPWLMNHHHHMDHHQPQPLQVMPSQVIMQPQRMMQFNWNYSMGGNHLSQMNHLQQQQQQQQQLQQQQQQQQQQLQQQQQQLIPYGDFRTLQTDSCDSVGMQVTDDFFDNNNNRDSSNDVGFGNGFMIDGSFKSLLEEL</sequence>
<feature type="coiled-coil region" evidence="9">
    <location>
        <begin position="389"/>
        <end position="420"/>
    </location>
</feature>
<accession>A0ABM3QGK4</accession>
<dbReference type="InterPro" id="IPR001005">
    <property type="entry name" value="SANT/Myb"/>
</dbReference>
<dbReference type="InterPro" id="IPR001789">
    <property type="entry name" value="Sig_transdc_resp-reg_receiver"/>
</dbReference>
<reference evidence="13" key="1">
    <citation type="journal article" date="2021" name="Nat. Commun.">
        <title>Genomic analyses provide insights into spinach domestication and the genetic basis of agronomic traits.</title>
        <authorList>
            <person name="Cai X."/>
            <person name="Sun X."/>
            <person name="Xu C."/>
            <person name="Sun H."/>
            <person name="Wang X."/>
            <person name="Ge C."/>
            <person name="Zhang Z."/>
            <person name="Wang Q."/>
            <person name="Fei Z."/>
            <person name="Jiao C."/>
            <person name="Wang Q."/>
        </authorList>
    </citation>
    <scope>NUCLEOTIDE SEQUENCE [LARGE SCALE GENOMIC DNA]</scope>
    <source>
        <strain evidence="13">cv. Varoflay</strain>
    </source>
</reference>
<dbReference type="InterPro" id="IPR017930">
    <property type="entry name" value="Myb_dom"/>
</dbReference>
<evidence type="ECO:0000313" key="13">
    <source>
        <dbReference type="Proteomes" id="UP000813463"/>
    </source>
</evidence>
<evidence type="ECO:0000256" key="7">
    <source>
        <dbReference type="ARBA" id="ARBA00023242"/>
    </source>
</evidence>
<evidence type="ECO:0000256" key="4">
    <source>
        <dbReference type="ARBA" id="ARBA00023015"/>
    </source>
</evidence>
<keyword evidence="4" id="KW-0805">Transcription regulation</keyword>
<dbReference type="InterPro" id="IPR006447">
    <property type="entry name" value="Myb_dom_plants"/>
</dbReference>
<keyword evidence="6" id="KW-0804">Transcription</keyword>
<organism evidence="13 14">
    <name type="scientific">Spinacia oleracea</name>
    <name type="common">Spinach</name>
    <dbReference type="NCBI Taxonomy" id="3562"/>
    <lineage>
        <taxon>Eukaryota</taxon>
        <taxon>Viridiplantae</taxon>
        <taxon>Streptophyta</taxon>
        <taxon>Embryophyta</taxon>
        <taxon>Tracheophyta</taxon>
        <taxon>Spermatophyta</taxon>
        <taxon>Magnoliopsida</taxon>
        <taxon>eudicotyledons</taxon>
        <taxon>Gunneridae</taxon>
        <taxon>Pentapetalae</taxon>
        <taxon>Caryophyllales</taxon>
        <taxon>Chenopodiaceae</taxon>
        <taxon>Chenopodioideae</taxon>
        <taxon>Anserineae</taxon>
        <taxon>Spinacia</taxon>
    </lineage>
</organism>
<dbReference type="Pfam" id="PF00249">
    <property type="entry name" value="Myb_DNA-binding"/>
    <property type="match status" value="1"/>
</dbReference>
<evidence type="ECO:0000256" key="10">
    <source>
        <dbReference type="SAM" id="MobiDB-lite"/>
    </source>
</evidence>
<feature type="domain" description="HTH myb-type" evidence="12">
    <location>
        <begin position="205"/>
        <end position="261"/>
    </location>
</feature>
<evidence type="ECO:0000256" key="8">
    <source>
        <dbReference type="PROSITE-ProRule" id="PRU00169"/>
    </source>
</evidence>
<name>A0ABM3QGK4_SPIOL</name>
<keyword evidence="5" id="KW-0010">Activator</keyword>
<keyword evidence="3" id="KW-0902">Two-component regulatory system</keyword>
<dbReference type="PROSITE" id="PS50110">
    <property type="entry name" value="RESPONSE_REGULATORY"/>
    <property type="match status" value="1"/>
</dbReference>
<dbReference type="Proteomes" id="UP000813463">
    <property type="component" value="Chromosome 4"/>
</dbReference>
<keyword evidence="2 8" id="KW-0597">Phosphoprotein</keyword>
<reference evidence="14" key="2">
    <citation type="submission" date="2025-08" db="UniProtKB">
        <authorList>
            <consortium name="RefSeq"/>
        </authorList>
    </citation>
    <scope>IDENTIFICATION</scope>
    <source>
        <tissue evidence="14">Leaf</tissue>
    </source>
</reference>
<dbReference type="InterPro" id="IPR045279">
    <property type="entry name" value="ARR-like"/>
</dbReference>
<feature type="domain" description="Response regulatory" evidence="11">
    <location>
        <begin position="28"/>
        <end position="143"/>
    </location>
</feature>
<dbReference type="InterPro" id="IPR011006">
    <property type="entry name" value="CheY-like_superfamily"/>
</dbReference>
<dbReference type="RefSeq" id="XP_056682486.1">
    <property type="nucleotide sequence ID" value="XM_056826508.1"/>
</dbReference>
<dbReference type="SUPFAM" id="SSF46689">
    <property type="entry name" value="Homeodomain-like"/>
    <property type="match status" value="1"/>
</dbReference>
<feature type="compositionally biased region" description="Gly residues" evidence="10">
    <location>
        <begin position="306"/>
        <end position="315"/>
    </location>
</feature>
<dbReference type="Pfam" id="PF00072">
    <property type="entry name" value="Response_reg"/>
    <property type="match status" value="1"/>
</dbReference>
<evidence type="ECO:0000313" key="14">
    <source>
        <dbReference type="RefSeq" id="XP_056682486.1"/>
    </source>
</evidence>
<evidence type="ECO:0000256" key="2">
    <source>
        <dbReference type="ARBA" id="ARBA00022553"/>
    </source>
</evidence>
<evidence type="ECO:0000256" key="1">
    <source>
        <dbReference type="ARBA" id="ARBA00004123"/>
    </source>
</evidence>
<dbReference type="NCBIfam" id="TIGR01557">
    <property type="entry name" value="myb_SHAQKYF"/>
    <property type="match status" value="1"/>
</dbReference>
<evidence type="ECO:0000256" key="9">
    <source>
        <dbReference type="SAM" id="Coils"/>
    </source>
</evidence>
<keyword evidence="9" id="KW-0175">Coiled coil</keyword>
<evidence type="ECO:0000259" key="11">
    <source>
        <dbReference type="PROSITE" id="PS50110"/>
    </source>
</evidence>
<feature type="modified residue" description="4-aspartylphosphate" evidence="8">
    <location>
        <position position="80"/>
    </location>
</feature>